<evidence type="ECO:0000256" key="2">
    <source>
        <dbReference type="ARBA" id="ARBA00022884"/>
    </source>
</evidence>
<reference evidence="6" key="1">
    <citation type="journal article" date="2013" name="Nature">
        <title>Pan genome of the phytoplankton Emiliania underpins its global distribution.</title>
        <authorList>
            <person name="Read B.A."/>
            <person name="Kegel J."/>
            <person name="Klute M.J."/>
            <person name="Kuo A."/>
            <person name="Lefebvre S.C."/>
            <person name="Maumus F."/>
            <person name="Mayer C."/>
            <person name="Miller J."/>
            <person name="Monier A."/>
            <person name="Salamov A."/>
            <person name="Young J."/>
            <person name="Aguilar M."/>
            <person name="Claverie J.M."/>
            <person name="Frickenhaus S."/>
            <person name="Gonzalez K."/>
            <person name="Herman E.K."/>
            <person name="Lin Y.C."/>
            <person name="Napier J."/>
            <person name="Ogata H."/>
            <person name="Sarno A.F."/>
            <person name="Shmutz J."/>
            <person name="Schroeder D."/>
            <person name="de Vargas C."/>
            <person name="Verret F."/>
            <person name="von Dassow P."/>
            <person name="Valentin K."/>
            <person name="Van de Peer Y."/>
            <person name="Wheeler G."/>
            <person name="Dacks J.B."/>
            <person name="Delwiche C.F."/>
            <person name="Dyhrman S.T."/>
            <person name="Glockner G."/>
            <person name="John U."/>
            <person name="Richards T."/>
            <person name="Worden A.Z."/>
            <person name="Zhang X."/>
            <person name="Grigoriev I.V."/>
            <person name="Allen A.E."/>
            <person name="Bidle K."/>
            <person name="Borodovsky M."/>
            <person name="Bowler C."/>
            <person name="Brownlee C."/>
            <person name="Cock J.M."/>
            <person name="Elias M."/>
            <person name="Gladyshev V.N."/>
            <person name="Groth M."/>
            <person name="Guda C."/>
            <person name="Hadaegh A."/>
            <person name="Iglesias-Rodriguez M.D."/>
            <person name="Jenkins J."/>
            <person name="Jones B.M."/>
            <person name="Lawson T."/>
            <person name="Leese F."/>
            <person name="Lindquist E."/>
            <person name="Lobanov A."/>
            <person name="Lomsadze A."/>
            <person name="Malik S.B."/>
            <person name="Marsh M.E."/>
            <person name="Mackinder L."/>
            <person name="Mock T."/>
            <person name="Mueller-Roeber B."/>
            <person name="Pagarete A."/>
            <person name="Parker M."/>
            <person name="Probert I."/>
            <person name="Quesneville H."/>
            <person name="Raines C."/>
            <person name="Rensing S.A."/>
            <person name="Riano-Pachon D.M."/>
            <person name="Richier S."/>
            <person name="Rokitta S."/>
            <person name="Shiraiwa Y."/>
            <person name="Soanes D.M."/>
            <person name="van der Giezen M."/>
            <person name="Wahlund T.M."/>
            <person name="Williams B."/>
            <person name="Wilson W."/>
            <person name="Wolfe G."/>
            <person name="Wurch L.L."/>
        </authorList>
    </citation>
    <scope>NUCLEOTIDE SEQUENCE</scope>
</reference>
<dbReference type="EnsemblProtists" id="EOD36504">
    <property type="protein sequence ID" value="EOD36504"/>
    <property type="gene ID" value="EMIHUDRAFT_59796"/>
</dbReference>
<dbReference type="SUPFAM" id="SSF54928">
    <property type="entry name" value="RNA-binding domain, RBD"/>
    <property type="match status" value="1"/>
</dbReference>
<evidence type="ECO:0000313" key="6">
    <source>
        <dbReference type="Proteomes" id="UP000013827"/>
    </source>
</evidence>
<protein>
    <recommendedName>
        <fullName evidence="4">RRM domain-containing protein</fullName>
    </recommendedName>
</protein>
<dbReference type="PANTHER" id="PTHR23236">
    <property type="entry name" value="EUKARYOTIC TRANSLATION INITIATION FACTOR 4B/4H"/>
    <property type="match status" value="1"/>
</dbReference>
<dbReference type="eggNOG" id="ENOG502SGYH">
    <property type="taxonomic scope" value="Eukaryota"/>
</dbReference>
<evidence type="ECO:0000313" key="5">
    <source>
        <dbReference type="EnsemblProtists" id="EOD36504"/>
    </source>
</evidence>
<feature type="domain" description="RRM" evidence="4">
    <location>
        <begin position="1"/>
        <end position="74"/>
    </location>
</feature>
<dbReference type="Pfam" id="PF00076">
    <property type="entry name" value="RRM_1"/>
    <property type="match status" value="1"/>
</dbReference>
<name>A0A0D3KL69_EMIH1</name>
<dbReference type="OMA" id="DLDGRSM"/>
<dbReference type="PANTHER" id="PTHR23236:SF119">
    <property type="entry name" value="NUCLEAR RNA-BINDING PROTEIN SART-3"/>
    <property type="match status" value="1"/>
</dbReference>
<evidence type="ECO:0000256" key="1">
    <source>
        <dbReference type="ARBA" id="ARBA00022737"/>
    </source>
</evidence>
<dbReference type="InterPro" id="IPR035979">
    <property type="entry name" value="RBD_domain_sf"/>
</dbReference>
<dbReference type="KEGG" id="ehx:EMIHUDRAFT_59796"/>
<dbReference type="Gene3D" id="3.30.70.330">
    <property type="match status" value="1"/>
</dbReference>
<dbReference type="HOGENOM" id="CLU_012062_28_8_1"/>
<dbReference type="GO" id="GO:0003723">
    <property type="term" value="F:RNA binding"/>
    <property type="evidence" value="ECO:0007669"/>
    <property type="project" value="UniProtKB-UniRule"/>
</dbReference>
<dbReference type="PaxDb" id="2903-EOD36504"/>
<reference evidence="5" key="2">
    <citation type="submission" date="2024-10" db="UniProtKB">
        <authorList>
            <consortium name="EnsemblProtists"/>
        </authorList>
    </citation>
    <scope>IDENTIFICATION</scope>
</reference>
<dbReference type="RefSeq" id="XP_005788933.1">
    <property type="nucleotide sequence ID" value="XM_005788876.1"/>
</dbReference>
<dbReference type="SMART" id="SM00360">
    <property type="entry name" value="RRM"/>
    <property type="match status" value="1"/>
</dbReference>
<dbReference type="InterPro" id="IPR012677">
    <property type="entry name" value="Nucleotide-bd_a/b_plait_sf"/>
</dbReference>
<evidence type="ECO:0000256" key="3">
    <source>
        <dbReference type="PROSITE-ProRule" id="PRU00176"/>
    </source>
</evidence>
<proteinExistence type="predicted"/>
<dbReference type="GeneID" id="17281774"/>
<keyword evidence="1" id="KW-0677">Repeat</keyword>
<evidence type="ECO:0000259" key="4">
    <source>
        <dbReference type="PROSITE" id="PS50102"/>
    </source>
</evidence>
<keyword evidence="6" id="KW-1185">Reference proteome</keyword>
<dbReference type="PROSITE" id="PS50102">
    <property type="entry name" value="RRM"/>
    <property type="match status" value="1"/>
</dbReference>
<sequence>VFLGNLPWSVTDEQIKEVFAKCGEITKIEWLTHADSGNIEGSGYLQFASAHAADAATELNGNDLDGRSMKVEVA</sequence>
<accession>A0A0D3KL69</accession>
<organism evidence="5 6">
    <name type="scientific">Emiliania huxleyi (strain CCMP1516)</name>
    <dbReference type="NCBI Taxonomy" id="280463"/>
    <lineage>
        <taxon>Eukaryota</taxon>
        <taxon>Haptista</taxon>
        <taxon>Haptophyta</taxon>
        <taxon>Prymnesiophyceae</taxon>
        <taxon>Isochrysidales</taxon>
        <taxon>Noelaerhabdaceae</taxon>
        <taxon>Emiliania</taxon>
    </lineage>
</organism>
<dbReference type="AlphaFoldDB" id="A0A0D3KL69"/>
<keyword evidence="2 3" id="KW-0694">RNA-binding</keyword>
<dbReference type="Proteomes" id="UP000013827">
    <property type="component" value="Unassembled WGS sequence"/>
</dbReference>
<dbReference type="InterPro" id="IPR000504">
    <property type="entry name" value="RRM_dom"/>
</dbReference>
<dbReference type="STRING" id="2903.R1FSQ8"/>